<dbReference type="EMBL" id="CP036434">
    <property type="protein sequence ID" value="QDV09711.1"/>
    <property type="molecule type" value="Genomic_DNA"/>
</dbReference>
<keyword evidence="2" id="KW-1185">Reference proteome</keyword>
<dbReference type="SUPFAM" id="SSF50939">
    <property type="entry name" value="Sialidases"/>
    <property type="match status" value="1"/>
</dbReference>
<evidence type="ECO:0000313" key="2">
    <source>
        <dbReference type="Proteomes" id="UP000320390"/>
    </source>
</evidence>
<dbReference type="SUPFAM" id="SSF110296">
    <property type="entry name" value="Oligoxyloglucan reducing end-specific cellobiohydrolase"/>
    <property type="match status" value="1"/>
</dbReference>
<accession>A0A518F059</accession>
<protein>
    <submittedName>
        <fullName evidence="1">BNR/Asp-box repeat protein</fullName>
    </submittedName>
</protein>
<dbReference type="InterPro" id="IPR036278">
    <property type="entry name" value="Sialidase_sf"/>
</dbReference>
<dbReference type="Proteomes" id="UP000320390">
    <property type="component" value="Chromosome"/>
</dbReference>
<sequence>MNLLAALVLLAPAFPQVDPPVSISPRSDAVTLFTSPIDASRLFAYHNAAGGESLTRVFGSNDDGASFELLTSTQRIVRGHGVNGDGRPFLLTGSTSFHGPYQLLSANPDGSGWSEVLPPPPVGQGVIYGATVSASPGGGVWISRGAGLGAEVMRSDTDGRNWSIFAQPAASPCSPHAADPLRGVCFDESRVYETFDGGASWIGLPSPPSVEPIEGVAYVGDRVLLRTTRGVYSTIDAGTSWTTFRLNSGLTQDFLVDPLIPNRVLMFRPFIGTLESLDAGATWSSIDWLEDTEIESVQLSRASVNRTFVTLDGFGYTSPVARRNAVDGSFDVIGLPALRFATPDELTTDPMDAGHLVLNHQLESIDHGQTWKWKPLPKIAVMSTLANTMSVADAATDGLGRRLLAGSGFYYPNPNLATLFREEGGQWVDLGPIELPGISSTNGVSQVAVSETDPDLIAMAVNVNTSSGTQTQFVLTRDGGQTYEARGPLVDGTVTYLDILDGTFTPRILFVVRPCFNCPSTLLSQVFISDDSLASYELVWADDKYLYPARSRQVSRRVVLLRSRTTTFDPGKPLVVSNDGGSTWTVSGANVEGPAVAIHPTRKDTIVCRTAGSGAQFTEDGGATWTLLPGVPSGSFPGDGVEFSDDGSSLYTWSPGYGLQWFELESRHGDPYCGPAAPNASGNSARLELFGPGALAADEARLRAYGLPVNTFGYFVASDTSGFVAQPGGSFGNLCLGGAIGRYSPQVASSGAWGCLDLSVLPSALPTPTGFVSAASGQPWYFQCWFRDSRPGTTASNFTDAVSATWF</sequence>
<gene>
    <name evidence="1" type="ORF">Poly30_52700</name>
</gene>
<dbReference type="AlphaFoldDB" id="A0A518F059"/>
<organism evidence="1 2">
    <name type="scientific">Saltatorellus ferox</name>
    <dbReference type="NCBI Taxonomy" id="2528018"/>
    <lineage>
        <taxon>Bacteria</taxon>
        <taxon>Pseudomonadati</taxon>
        <taxon>Planctomycetota</taxon>
        <taxon>Planctomycetia</taxon>
        <taxon>Planctomycetia incertae sedis</taxon>
        <taxon>Saltatorellus</taxon>
    </lineage>
</organism>
<proteinExistence type="predicted"/>
<dbReference type="InterPro" id="IPR015943">
    <property type="entry name" value="WD40/YVTN_repeat-like_dom_sf"/>
</dbReference>
<dbReference type="OrthoDB" id="41724at2"/>
<dbReference type="RefSeq" id="WP_145204551.1">
    <property type="nucleotide sequence ID" value="NZ_CP036434.1"/>
</dbReference>
<evidence type="ECO:0000313" key="1">
    <source>
        <dbReference type="EMBL" id="QDV09711.1"/>
    </source>
</evidence>
<reference evidence="1 2" key="1">
    <citation type="submission" date="2019-02" db="EMBL/GenBank/DDBJ databases">
        <title>Deep-cultivation of Planctomycetes and their phenomic and genomic characterization uncovers novel biology.</title>
        <authorList>
            <person name="Wiegand S."/>
            <person name="Jogler M."/>
            <person name="Boedeker C."/>
            <person name="Pinto D."/>
            <person name="Vollmers J."/>
            <person name="Rivas-Marin E."/>
            <person name="Kohn T."/>
            <person name="Peeters S.H."/>
            <person name="Heuer A."/>
            <person name="Rast P."/>
            <person name="Oberbeckmann S."/>
            <person name="Bunk B."/>
            <person name="Jeske O."/>
            <person name="Meyerdierks A."/>
            <person name="Storesund J.E."/>
            <person name="Kallscheuer N."/>
            <person name="Luecker S."/>
            <person name="Lage O.M."/>
            <person name="Pohl T."/>
            <person name="Merkel B.J."/>
            <person name="Hornburger P."/>
            <person name="Mueller R.-W."/>
            <person name="Bruemmer F."/>
            <person name="Labrenz M."/>
            <person name="Spormann A.M."/>
            <person name="Op den Camp H."/>
            <person name="Overmann J."/>
            <person name="Amann R."/>
            <person name="Jetten M.S.M."/>
            <person name="Mascher T."/>
            <person name="Medema M.H."/>
            <person name="Devos D.P."/>
            <person name="Kaster A.-K."/>
            <person name="Ovreas L."/>
            <person name="Rohde M."/>
            <person name="Galperin M.Y."/>
            <person name="Jogler C."/>
        </authorList>
    </citation>
    <scope>NUCLEOTIDE SEQUENCE [LARGE SCALE GENOMIC DNA]</scope>
    <source>
        <strain evidence="1 2">Poly30</strain>
    </source>
</reference>
<name>A0A518F059_9BACT</name>
<dbReference type="Gene3D" id="2.130.10.10">
    <property type="entry name" value="YVTN repeat-like/Quinoprotein amine dehydrogenase"/>
    <property type="match status" value="2"/>
</dbReference>